<evidence type="ECO:0000313" key="4">
    <source>
        <dbReference type="EMBL" id="CAD8207714.1"/>
    </source>
</evidence>
<dbReference type="Proteomes" id="UP000689195">
    <property type="component" value="Unassembled WGS sequence"/>
</dbReference>
<name>A0A8S1Y839_9CILI</name>
<feature type="domain" description="RING-type" evidence="3">
    <location>
        <begin position="177"/>
        <end position="222"/>
    </location>
</feature>
<feature type="coiled-coil region" evidence="1">
    <location>
        <begin position="29"/>
        <end position="81"/>
    </location>
</feature>
<proteinExistence type="predicted"/>
<evidence type="ECO:0000259" key="3">
    <source>
        <dbReference type="SMART" id="SM00184"/>
    </source>
</evidence>
<keyword evidence="5" id="KW-1185">Reference proteome</keyword>
<evidence type="ECO:0000313" key="5">
    <source>
        <dbReference type="Proteomes" id="UP000689195"/>
    </source>
</evidence>
<dbReference type="SMART" id="SM00184">
    <property type="entry name" value="RING"/>
    <property type="match status" value="1"/>
</dbReference>
<feature type="region of interest" description="Disordered" evidence="2">
    <location>
        <begin position="1"/>
        <end position="25"/>
    </location>
</feature>
<evidence type="ECO:0000256" key="2">
    <source>
        <dbReference type="SAM" id="MobiDB-lite"/>
    </source>
</evidence>
<protein>
    <recommendedName>
        <fullName evidence="3">RING-type domain-containing protein</fullName>
    </recommendedName>
</protein>
<accession>A0A8S1Y839</accession>
<gene>
    <name evidence="4" type="ORF">PPENT_87.1.T1480079</name>
</gene>
<reference evidence="4" key="1">
    <citation type="submission" date="2021-01" db="EMBL/GenBank/DDBJ databases">
        <authorList>
            <consortium name="Genoscope - CEA"/>
            <person name="William W."/>
        </authorList>
    </citation>
    <scope>NUCLEOTIDE SEQUENCE</scope>
</reference>
<comment type="caution">
    <text evidence="4">The sequence shown here is derived from an EMBL/GenBank/DDBJ whole genome shotgun (WGS) entry which is preliminary data.</text>
</comment>
<dbReference type="InterPro" id="IPR001841">
    <property type="entry name" value="Znf_RING"/>
</dbReference>
<evidence type="ECO:0000256" key="1">
    <source>
        <dbReference type="SAM" id="Coils"/>
    </source>
</evidence>
<dbReference type="AlphaFoldDB" id="A0A8S1Y839"/>
<dbReference type="OrthoDB" id="10459472at2759"/>
<organism evidence="4 5">
    <name type="scientific">Paramecium pentaurelia</name>
    <dbReference type="NCBI Taxonomy" id="43138"/>
    <lineage>
        <taxon>Eukaryota</taxon>
        <taxon>Sar</taxon>
        <taxon>Alveolata</taxon>
        <taxon>Ciliophora</taxon>
        <taxon>Intramacronucleata</taxon>
        <taxon>Oligohymenophorea</taxon>
        <taxon>Peniculida</taxon>
        <taxon>Parameciidae</taxon>
        <taxon>Paramecium</taxon>
    </lineage>
</organism>
<keyword evidence="1" id="KW-0175">Coiled coil</keyword>
<sequence length="289" mass="34455">MKSQIHFYQRPQSHNPESKKQEHSNQIQNEKFLSSIIKLQNQIEELKHNQQIVSESLTNNLTNINNKINTMESLINELSCQPQSPLIDYLKQSNAMLKQQTQNKINMSTSSTAGLFLEQQKNLEQKLSSMRVWSHQQIQPDNKLMNRLVPSSKSDQNNQQKQNNQGIIKNFKKLNQCVLCKEKDYQLIETPCNHFFHKKCLQYLFDQQLMDYEHKKQFKCICKQELHSRLFIRHLQIDSEMLFKKQINIIYQKNKNKINQCLNCNIIWIYDIFQKTNERCFKCGKVQML</sequence>
<dbReference type="EMBL" id="CAJJDO010000148">
    <property type="protein sequence ID" value="CAD8207714.1"/>
    <property type="molecule type" value="Genomic_DNA"/>
</dbReference>